<dbReference type="Pfam" id="PF13356">
    <property type="entry name" value="Arm-DNA-bind_3"/>
    <property type="match status" value="1"/>
</dbReference>
<accession>A0A239M6K6</accession>
<evidence type="ECO:0000256" key="3">
    <source>
        <dbReference type="ARBA" id="ARBA00023125"/>
    </source>
</evidence>
<dbReference type="EMBL" id="FZOY01000013">
    <property type="protein sequence ID" value="SNT37499.1"/>
    <property type="molecule type" value="Genomic_DNA"/>
</dbReference>
<dbReference type="Gene3D" id="3.30.160.390">
    <property type="entry name" value="Integrase, DNA-binding domain"/>
    <property type="match status" value="1"/>
</dbReference>
<gene>
    <name evidence="8" type="ORF">SAMN05421757_11319</name>
</gene>
<dbReference type="InterPro" id="IPR053876">
    <property type="entry name" value="Phage_int_M"/>
</dbReference>
<dbReference type="SUPFAM" id="SSF56349">
    <property type="entry name" value="DNA breaking-rejoining enzymes"/>
    <property type="match status" value="1"/>
</dbReference>
<dbReference type="InterPro" id="IPR044068">
    <property type="entry name" value="CB"/>
</dbReference>
<dbReference type="CDD" id="cd00801">
    <property type="entry name" value="INT_P4_C"/>
    <property type="match status" value="1"/>
</dbReference>
<dbReference type="RefSeq" id="WP_089235360.1">
    <property type="nucleotide sequence ID" value="NZ_FZOY01000013.1"/>
</dbReference>
<dbReference type="PROSITE" id="PS51898">
    <property type="entry name" value="TYR_RECOMBINASE"/>
    <property type="match status" value="1"/>
</dbReference>
<dbReference type="GO" id="GO:0003677">
    <property type="term" value="F:DNA binding"/>
    <property type="evidence" value="ECO:0007669"/>
    <property type="project" value="UniProtKB-UniRule"/>
</dbReference>
<evidence type="ECO:0000313" key="8">
    <source>
        <dbReference type="EMBL" id="SNT37499.1"/>
    </source>
</evidence>
<keyword evidence="4" id="KW-0233">DNA recombination</keyword>
<dbReference type="GO" id="GO:0006310">
    <property type="term" value="P:DNA recombination"/>
    <property type="evidence" value="ECO:0007669"/>
    <property type="project" value="UniProtKB-KW"/>
</dbReference>
<keyword evidence="3 5" id="KW-0238">DNA-binding</keyword>
<dbReference type="InterPro" id="IPR025166">
    <property type="entry name" value="Integrase_DNA_bind_dom"/>
</dbReference>
<comment type="similarity">
    <text evidence="1">Belongs to the 'phage' integrase family.</text>
</comment>
<dbReference type="Pfam" id="PF22022">
    <property type="entry name" value="Phage_int_M"/>
    <property type="match status" value="1"/>
</dbReference>
<dbReference type="InterPro" id="IPR002104">
    <property type="entry name" value="Integrase_catalytic"/>
</dbReference>
<evidence type="ECO:0000313" key="9">
    <source>
        <dbReference type="Proteomes" id="UP000198426"/>
    </source>
</evidence>
<dbReference type="InterPro" id="IPR038488">
    <property type="entry name" value="Integrase_DNA-bd_sf"/>
</dbReference>
<dbReference type="PANTHER" id="PTHR30629:SF2">
    <property type="entry name" value="PROPHAGE INTEGRASE INTS-RELATED"/>
    <property type="match status" value="1"/>
</dbReference>
<sequence>MARALTTKAVEALKPDPERRFEMPDPALSGLYLVVQPSGAKSWALRYRYGGKPKKLTLGKWPVMGVADARAAATDAIDTLEHGKDPSAAKKRTRAARLEAQLSERDKLKTLVEQYAKRHLSTLKTGATVKRELERHVVSQWGDRDIHDLAKRDIIDLLDGIADSGRVVTANRVRAYLSKFLSWCVERDILDASPATGVKPIAKEASRDRVLSDDEIRWLWLACEAVGQPWGPLGKVLLLTGQRLGEVVGMTDSEIDGDLWHLPAARVKNGRAHDVPLSAAVCDVLAGIERIDGPAGLYHTTNGTTPLSGFHKGRGHLAERMAEIASQEAGQPVEVPHWTFHDLRRTAATGMARLGIPVRVTEAVLNHVSGTGGGIVAVYQRHDYADEKRAALDAWARSVMDLVEGSADNVVQIGNLRQ</sequence>
<evidence type="ECO:0000259" key="6">
    <source>
        <dbReference type="PROSITE" id="PS51898"/>
    </source>
</evidence>
<organism evidence="8 9">
    <name type="scientific">Tropicimonas sediminicola</name>
    <dbReference type="NCBI Taxonomy" id="1031541"/>
    <lineage>
        <taxon>Bacteria</taxon>
        <taxon>Pseudomonadati</taxon>
        <taxon>Pseudomonadota</taxon>
        <taxon>Alphaproteobacteria</taxon>
        <taxon>Rhodobacterales</taxon>
        <taxon>Roseobacteraceae</taxon>
        <taxon>Tropicimonas</taxon>
    </lineage>
</organism>
<feature type="domain" description="Tyr recombinase" evidence="6">
    <location>
        <begin position="206"/>
        <end position="393"/>
    </location>
</feature>
<name>A0A239M6K6_9RHOB</name>
<evidence type="ECO:0000256" key="5">
    <source>
        <dbReference type="PROSITE-ProRule" id="PRU01248"/>
    </source>
</evidence>
<evidence type="ECO:0000259" key="7">
    <source>
        <dbReference type="PROSITE" id="PS51900"/>
    </source>
</evidence>
<dbReference type="InterPro" id="IPR050808">
    <property type="entry name" value="Phage_Integrase"/>
</dbReference>
<dbReference type="InterPro" id="IPR011010">
    <property type="entry name" value="DNA_brk_join_enz"/>
</dbReference>
<feature type="domain" description="Core-binding (CB)" evidence="7">
    <location>
        <begin position="106"/>
        <end position="185"/>
    </location>
</feature>
<evidence type="ECO:0000256" key="1">
    <source>
        <dbReference type="ARBA" id="ARBA00008857"/>
    </source>
</evidence>
<dbReference type="InterPro" id="IPR010998">
    <property type="entry name" value="Integrase_recombinase_N"/>
</dbReference>
<dbReference type="PANTHER" id="PTHR30629">
    <property type="entry name" value="PROPHAGE INTEGRASE"/>
    <property type="match status" value="1"/>
</dbReference>
<dbReference type="PROSITE" id="PS51900">
    <property type="entry name" value="CB"/>
    <property type="match status" value="1"/>
</dbReference>
<proteinExistence type="inferred from homology"/>
<keyword evidence="9" id="KW-1185">Reference proteome</keyword>
<protein>
    <submittedName>
        <fullName evidence="8">Integrase</fullName>
    </submittedName>
</protein>
<dbReference type="Gene3D" id="1.10.150.130">
    <property type="match status" value="1"/>
</dbReference>
<evidence type="ECO:0000256" key="2">
    <source>
        <dbReference type="ARBA" id="ARBA00022908"/>
    </source>
</evidence>
<keyword evidence="2" id="KW-0229">DNA integration</keyword>
<dbReference type="OrthoDB" id="7615137at2"/>
<dbReference type="AlphaFoldDB" id="A0A239M6K6"/>
<dbReference type="InterPro" id="IPR013762">
    <property type="entry name" value="Integrase-like_cat_sf"/>
</dbReference>
<dbReference type="Pfam" id="PF00589">
    <property type="entry name" value="Phage_integrase"/>
    <property type="match status" value="1"/>
</dbReference>
<dbReference type="Gene3D" id="1.10.443.10">
    <property type="entry name" value="Intergrase catalytic core"/>
    <property type="match status" value="1"/>
</dbReference>
<dbReference type="Proteomes" id="UP000198426">
    <property type="component" value="Unassembled WGS sequence"/>
</dbReference>
<dbReference type="GO" id="GO:0015074">
    <property type="term" value="P:DNA integration"/>
    <property type="evidence" value="ECO:0007669"/>
    <property type="project" value="UniProtKB-KW"/>
</dbReference>
<evidence type="ECO:0000256" key="4">
    <source>
        <dbReference type="ARBA" id="ARBA00023172"/>
    </source>
</evidence>
<reference evidence="8 9" key="1">
    <citation type="submission" date="2017-06" db="EMBL/GenBank/DDBJ databases">
        <authorList>
            <person name="Kim H.J."/>
            <person name="Triplett B.A."/>
        </authorList>
    </citation>
    <scope>NUCLEOTIDE SEQUENCE [LARGE SCALE GENOMIC DNA]</scope>
    <source>
        <strain evidence="8 9">DSM 29339</strain>
    </source>
</reference>